<keyword evidence="6 10" id="KW-0328">Glycosyltransferase</keyword>
<keyword evidence="7 10" id="KW-0808">Transferase</keyword>
<dbReference type="InterPro" id="IPR027277">
    <property type="entry name" value="NadC/ModD"/>
</dbReference>
<keyword evidence="14" id="KW-1185">Reference proteome</keyword>
<dbReference type="InterPro" id="IPR036068">
    <property type="entry name" value="Nicotinate_pribotase-like_C"/>
</dbReference>
<dbReference type="PIRSF" id="PIRSF006250">
    <property type="entry name" value="NadC_ModD"/>
    <property type="match status" value="1"/>
</dbReference>
<accession>A0ABW5T341</accession>
<feature type="domain" description="Quinolinate phosphoribosyl transferase N-terminal" evidence="12">
    <location>
        <begin position="22"/>
        <end position="107"/>
    </location>
</feature>
<dbReference type="InterPro" id="IPR002638">
    <property type="entry name" value="Quinolinate_PRibosylTrfase_C"/>
</dbReference>
<dbReference type="PANTHER" id="PTHR32179">
    <property type="entry name" value="NICOTINATE-NUCLEOTIDE PYROPHOSPHORYLASE [CARBOXYLATING]"/>
    <property type="match status" value="1"/>
</dbReference>
<dbReference type="Gene3D" id="3.20.20.70">
    <property type="entry name" value="Aldolase class I"/>
    <property type="match status" value="1"/>
</dbReference>
<dbReference type="InterPro" id="IPR013785">
    <property type="entry name" value="Aldolase_TIM"/>
</dbReference>
<evidence type="ECO:0000256" key="5">
    <source>
        <dbReference type="ARBA" id="ARBA00022642"/>
    </source>
</evidence>
<dbReference type="InterPro" id="IPR037128">
    <property type="entry name" value="Quinolinate_PRibosylTase_N_sf"/>
</dbReference>
<comment type="pathway">
    <text evidence="2">Cofactor biosynthesis; NAD(+) biosynthesis; nicotinate D-ribonucleotide from quinolinate: step 1/1.</text>
</comment>
<comment type="caution">
    <text evidence="13">The sequence shown here is derived from an EMBL/GenBank/DDBJ whole genome shotgun (WGS) entry which is preliminary data.</text>
</comment>
<protein>
    <recommendedName>
        <fullName evidence="4">nicotinate-nucleotide diphosphorylase (carboxylating)</fullName>
        <ecNumber evidence="4">2.4.2.19</ecNumber>
    </recommendedName>
    <alternativeName>
        <fullName evidence="8">Quinolinate phosphoribosyltransferase [decarboxylating]</fullName>
    </alternativeName>
</protein>
<sequence length="285" mass="31045">MQRYQVRDAIHRFYQEDIGSGDITTEAVFSETDTAEGIVKAKNDGIFCGAVVLEEGWKMLDEAVEVTVHAGEGEQVRQGQTLLTVKGRVQALLSGERVLLNLVQRMCGVAGETRRTVEALDDARIQVCDTRKTMPGLRLFDKYAVRCGGGVNHRYGLYDAVMIKDNHIAAAGGITEAAAKVKAEIGHMVKIEIETTSAKEVKEAAEAGADVIMFDNCTPEEAAAWSGLVPSSIQTEVSGNITRETIGVYRKTGVDVISAGAVTHSAQPLDLSFQLHTMKREDRYR</sequence>
<dbReference type="EC" id="2.4.2.19" evidence="4"/>
<evidence type="ECO:0000256" key="8">
    <source>
        <dbReference type="ARBA" id="ARBA00033102"/>
    </source>
</evidence>
<comment type="similarity">
    <text evidence="3 10">Belongs to the NadC/ModD family.</text>
</comment>
<evidence type="ECO:0000313" key="13">
    <source>
        <dbReference type="EMBL" id="MFD2705824.1"/>
    </source>
</evidence>
<dbReference type="RefSeq" id="WP_380713052.1">
    <property type="nucleotide sequence ID" value="NZ_JBHUML010000002.1"/>
</dbReference>
<dbReference type="InterPro" id="IPR022412">
    <property type="entry name" value="Quinolinate_PRibosylTrfase_N"/>
</dbReference>
<feature type="domain" description="Quinolinate phosphoribosyl transferase C-terminal" evidence="11">
    <location>
        <begin position="109"/>
        <end position="273"/>
    </location>
</feature>
<proteinExistence type="inferred from homology"/>
<dbReference type="GO" id="GO:0004514">
    <property type="term" value="F:nicotinate-nucleotide diphosphorylase (carboxylating) activity"/>
    <property type="evidence" value="ECO:0007669"/>
    <property type="project" value="UniProtKB-EC"/>
</dbReference>
<evidence type="ECO:0000313" key="14">
    <source>
        <dbReference type="Proteomes" id="UP001597520"/>
    </source>
</evidence>
<reference evidence="14" key="1">
    <citation type="journal article" date="2019" name="Int. J. Syst. Evol. Microbiol.">
        <title>The Global Catalogue of Microorganisms (GCM) 10K type strain sequencing project: providing services to taxonomists for standard genome sequencing and annotation.</title>
        <authorList>
            <consortium name="The Broad Institute Genomics Platform"/>
            <consortium name="The Broad Institute Genome Sequencing Center for Infectious Disease"/>
            <person name="Wu L."/>
            <person name="Ma J."/>
        </authorList>
    </citation>
    <scope>NUCLEOTIDE SEQUENCE [LARGE SCALE GENOMIC DNA]</scope>
    <source>
        <strain evidence="14">KCTC 33792</strain>
    </source>
</reference>
<evidence type="ECO:0000256" key="10">
    <source>
        <dbReference type="PIRNR" id="PIRNR006250"/>
    </source>
</evidence>
<dbReference type="SUPFAM" id="SSF54675">
    <property type="entry name" value="Nicotinate/Quinolinate PRTase N-terminal domain-like"/>
    <property type="match status" value="1"/>
</dbReference>
<comment type="catalytic activity">
    <reaction evidence="9">
        <text>nicotinate beta-D-ribonucleotide + CO2 + diphosphate = quinolinate + 5-phospho-alpha-D-ribose 1-diphosphate + 2 H(+)</text>
        <dbReference type="Rhea" id="RHEA:12733"/>
        <dbReference type="ChEBI" id="CHEBI:15378"/>
        <dbReference type="ChEBI" id="CHEBI:16526"/>
        <dbReference type="ChEBI" id="CHEBI:29959"/>
        <dbReference type="ChEBI" id="CHEBI:33019"/>
        <dbReference type="ChEBI" id="CHEBI:57502"/>
        <dbReference type="ChEBI" id="CHEBI:58017"/>
        <dbReference type="EC" id="2.4.2.19"/>
    </reaction>
</comment>
<dbReference type="CDD" id="cd01572">
    <property type="entry name" value="QPRTase"/>
    <property type="match status" value="1"/>
</dbReference>
<dbReference type="Gene3D" id="3.90.1170.20">
    <property type="entry name" value="Quinolinate phosphoribosyl transferase, N-terminal domain"/>
    <property type="match status" value="1"/>
</dbReference>
<dbReference type="SUPFAM" id="SSF51690">
    <property type="entry name" value="Nicotinate/Quinolinate PRTase C-terminal domain-like"/>
    <property type="match status" value="1"/>
</dbReference>
<evidence type="ECO:0000259" key="11">
    <source>
        <dbReference type="Pfam" id="PF01729"/>
    </source>
</evidence>
<dbReference type="EMBL" id="JBHUML010000002">
    <property type="protein sequence ID" value="MFD2705824.1"/>
    <property type="molecule type" value="Genomic_DNA"/>
</dbReference>
<dbReference type="Pfam" id="PF02749">
    <property type="entry name" value="QRPTase_N"/>
    <property type="match status" value="1"/>
</dbReference>
<name>A0ABW5T341_9BACI</name>
<dbReference type="Pfam" id="PF01729">
    <property type="entry name" value="QRPTase_C"/>
    <property type="match status" value="1"/>
</dbReference>
<evidence type="ECO:0000256" key="6">
    <source>
        <dbReference type="ARBA" id="ARBA00022676"/>
    </source>
</evidence>
<comment type="function">
    <text evidence="1">Involved in the catabolism of quinolinic acid (QA).</text>
</comment>
<organism evidence="13 14">
    <name type="scientific">Salibacterium lacus</name>
    <dbReference type="NCBI Taxonomy" id="1898109"/>
    <lineage>
        <taxon>Bacteria</taxon>
        <taxon>Bacillati</taxon>
        <taxon>Bacillota</taxon>
        <taxon>Bacilli</taxon>
        <taxon>Bacillales</taxon>
        <taxon>Bacillaceae</taxon>
    </lineage>
</organism>
<evidence type="ECO:0000256" key="3">
    <source>
        <dbReference type="ARBA" id="ARBA00009400"/>
    </source>
</evidence>
<dbReference type="PANTHER" id="PTHR32179:SF3">
    <property type="entry name" value="NICOTINATE-NUCLEOTIDE PYROPHOSPHORYLASE [CARBOXYLATING]"/>
    <property type="match status" value="1"/>
</dbReference>
<dbReference type="InterPro" id="IPR004393">
    <property type="entry name" value="NadC"/>
</dbReference>
<evidence type="ECO:0000259" key="12">
    <source>
        <dbReference type="Pfam" id="PF02749"/>
    </source>
</evidence>
<evidence type="ECO:0000256" key="2">
    <source>
        <dbReference type="ARBA" id="ARBA00004893"/>
    </source>
</evidence>
<evidence type="ECO:0000256" key="1">
    <source>
        <dbReference type="ARBA" id="ARBA00003237"/>
    </source>
</evidence>
<evidence type="ECO:0000256" key="7">
    <source>
        <dbReference type="ARBA" id="ARBA00022679"/>
    </source>
</evidence>
<dbReference type="Proteomes" id="UP001597520">
    <property type="component" value="Unassembled WGS sequence"/>
</dbReference>
<evidence type="ECO:0000256" key="9">
    <source>
        <dbReference type="ARBA" id="ARBA00047445"/>
    </source>
</evidence>
<evidence type="ECO:0000256" key="4">
    <source>
        <dbReference type="ARBA" id="ARBA00011944"/>
    </source>
</evidence>
<dbReference type="NCBIfam" id="TIGR00078">
    <property type="entry name" value="nadC"/>
    <property type="match status" value="1"/>
</dbReference>
<keyword evidence="5" id="KW-0662">Pyridine nucleotide biosynthesis</keyword>
<gene>
    <name evidence="13" type="primary">nadC</name>
    <name evidence="13" type="ORF">ACFSUB_10095</name>
</gene>